<evidence type="ECO:0000313" key="3">
    <source>
        <dbReference type="EMBL" id="WXA12371.1"/>
    </source>
</evidence>
<dbReference type="EMBL" id="CP136924">
    <property type="protein sequence ID" value="WXA02432.1"/>
    <property type="molecule type" value="Genomic_DNA"/>
</dbReference>
<name>A0AAU6NXZ7_9FLAO</name>
<reference evidence="2 5" key="1">
    <citation type="submission" date="2023-10" db="EMBL/GenBank/DDBJ databases">
        <title>Culture-based analysis of two novel bacteria associated with mangrove crab gills.</title>
        <authorList>
            <person name="Yang X."/>
            <person name="Garuglieri E."/>
            <person name="Van Goethem M.W."/>
            <person name="Fusi M."/>
            <person name="Marasco R."/>
            <person name="Daffonchio D.G."/>
        </authorList>
    </citation>
    <scope>NUCLEOTIDE SEQUENCE [LARGE SCALE GENOMIC DNA]</scope>
    <source>
        <strain evidence="3">UG2-1</strain>
        <strain evidence="2">UG2-2</strain>
        <strain evidence="5">UG2_2</strain>
    </source>
</reference>
<dbReference type="EMBL" id="CP136925">
    <property type="protein sequence ID" value="WXA12371.1"/>
    <property type="molecule type" value="Genomic_DNA"/>
</dbReference>
<accession>A0AAU6NXZ7</accession>
<dbReference type="EMBL" id="CP136924">
    <property type="protein sequence ID" value="WXA02467.1"/>
    <property type="molecule type" value="Genomic_DNA"/>
</dbReference>
<evidence type="ECO:0000313" key="1">
    <source>
        <dbReference type="EMBL" id="WXA02432.1"/>
    </source>
</evidence>
<sequence>MMDKELKYYHRINSAFIGRKIIEVYYEELDYKTDSEFWEHSTDIHSVDMNVIFRLDNNELIQIKWDNEFYCYGIGFEKLNEINIREGIKTIKLTENKNWAKLIGKEISEIIVLWDISEGITKEYKNNRVIKSEKTNTKLPQTWQIEFGVEKIWVSALEIKEDGTNSYWADHLTILFNNSEQEKYQLIKNASTQHRITTIAALCPADTTAQA</sequence>
<dbReference type="KEGG" id="mcaa:R3L15_09575"/>
<dbReference type="AlphaFoldDB" id="A0AAU6NXZ7"/>
<keyword evidence="5" id="KW-1185">Reference proteome</keyword>
<evidence type="ECO:0000313" key="2">
    <source>
        <dbReference type="EMBL" id="WXA02467.1"/>
    </source>
</evidence>
<evidence type="ECO:0000313" key="4">
    <source>
        <dbReference type="EMBL" id="WXA12406.1"/>
    </source>
</evidence>
<organism evidence="2 5">
    <name type="scientific">Mangrovimonas cancribranchiae</name>
    <dbReference type="NCBI Taxonomy" id="3080055"/>
    <lineage>
        <taxon>Bacteria</taxon>
        <taxon>Pseudomonadati</taxon>
        <taxon>Bacteroidota</taxon>
        <taxon>Flavobacteriia</taxon>
        <taxon>Flavobacteriales</taxon>
        <taxon>Flavobacteriaceae</taxon>
        <taxon>Mangrovimonas</taxon>
    </lineage>
</organism>
<dbReference type="KEGG" id="mcaa:R3L15_09750"/>
<protein>
    <submittedName>
        <fullName evidence="2">Uncharacterized protein</fullName>
    </submittedName>
</protein>
<dbReference type="EMBL" id="CP136925">
    <property type="protein sequence ID" value="WXA12406.1"/>
    <property type="molecule type" value="Genomic_DNA"/>
</dbReference>
<gene>
    <name evidence="3" type="ORF">R3L15_09575</name>
    <name evidence="4" type="ORF">R3L15_09750</name>
    <name evidence="1" type="ORF">R3L16_11835</name>
    <name evidence="2" type="ORF">R3L16_12010</name>
</gene>
<evidence type="ECO:0000313" key="5">
    <source>
        <dbReference type="Proteomes" id="UP001368318"/>
    </source>
</evidence>
<dbReference type="Proteomes" id="UP001368318">
    <property type="component" value="Chromosome"/>
</dbReference>
<dbReference type="RefSeq" id="WP_338731365.1">
    <property type="nucleotide sequence ID" value="NZ_CP136924.1"/>
</dbReference>
<proteinExistence type="predicted"/>